<gene>
    <name evidence="4" type="ORF">DW944_05315</name>
</gene>
<dbReference type="InterPro" id="IPR021416">
    <property type="entry name" value="DUF3048_N"/>
</dbReference>
<evidence type="ECO:0000313" key="4">
    <source>
        <dbReference type="EMBL" id="RHA19154.1"/>
    </source>
</evidence>
<feature type="transmembrane region" description="Helical" evidence="1">
    <location>
        <begin position="7"/>
        <end position="29"/>
    </location>
</feature>
<dbReference type="Gene3D" id="3.50.90.10">
    <property type="entry name" value="YerB-like"/>
    <property type="match status" value="1"/>
</dbReference>
<evidence type="ECO:0000259" key="3">
    <source>
        <dbReference type="Pfam" id="PF17479"/>
    </source>
</evidence>
<keyword evidence="1" id="KW-1133">Transmembrane helix</keyword>
<dbReference type="RefSeq" id="WP_117970168.1">
    <property type="nucleotide sequence ID" value="NZ_CAUBDO010000010.1"/>
</dbReference>
<name>A0A413R9N6_9FIRM</name>
<keyword evidence="5" id="KW-1185">Reference proteome</keyword>
<reference evidence="4 5" key="1">
    <citation type="submission" date="2018-08" db="EMBL/GenBank/DDBJ databases">
        <title>A genome reference for cultivated species of the human gut microbiota.</title>
        <authorList>
            <person name="Zou Y."/>
            <person name="Xue W."/>
            <person name="Luo G."/>
        </authorList>
    </citation>
    <scope>NUCLEOTIDE SEQUENCE [LARGE SCALE GENOMIC DNA]</scope>
    <source>
        <strain evidence="4 5">AM44-11BH</strain>
    </source>
</reference>
<evidence type="ECO:0000259" key="2">
    <source>
        <dbReference type="Pfam" id="PF11258"/>
    </source>
</evidence>
<dbReference type="AlphaFoldDB" id="A0A413R9N6"/>
<evidence type="ECO:0000256" key="1">
    <source>
        <dbReference type="SAM" id="Phobius"/>
    </source>
</evidence>
<protein>
    <submittedName>
        <fullName evidence="4">DUF3048 domain-containing protein</fullName>
    </submittedName>
</protein>
<keyword evidence="1" id="KW-0812">Transmembrane</keyword>
<dbReference type="SUPFAM" id="SSF159774">
    <property type="entry name" value="YerB-like"/>
    <property type="match status" value="1"/>
</dbReference>
<evidence type="ECO:0000313" key="5">
    <source>
        <dbReference type="Proteomes" id="UP000284779"/>
    </source>
</evidence>
<feature type="domain" description="DUF3048" evidence="3">
    <location>
        <begin position="239"/>
        <end position="347"/>
    </location>
</feature>
<accession>A0A413R9N6</accession>
<dbReference type="Pfam" id="PF17479">
    <property type="entry name" value="DUF3048_C"/>
    <property type="match status" value="1"/>
</dbReference>
<comment type="caution">
    <text evidence="4">The sequence shown here is derived from an EMBL/GenBank/DDBJ whole genome shotgun (WGS) entry which is preliminary data.</text>
</comment>
<proteinExistence type="predicted"/>
<dbReference type="InterPro" id="IPR035328">
    <property type="entry name" value="DUF3048_C"/>
</dbReference>
<dbReference type="Pfam" id="PF11258">
    <property type="entry name" value="DUF3048"/>
    <property type="match status" value="1"/>
</dbReference>
<dbReference type="Proteomes" id="UP000284779">
    <property type="component" value="Unassembled WGS sequence"/>
</dbReference>
<sequence length="362" mass="40715">MEKNKKIIAGIAGAVALIAIVAVCIFAFGSGKEKKITENKETTTVAETTTVPETTAQPKGISMLTGEHISEKLAEKRPVAVMYNNIINAIPHSGIDNAGIVYEAPVEGSITRLMALFENYGKLKKIGSVRSCRLYYCYFALEWDAIYCHFGQSKYALDFLKSDAIDNIGSFNAESGYYRTSDRVAPHNCFTSAKGIDSSIKKLGYRRKYKNGYKSHFSFATDNEKISLQSTKQANKVKLGYPVNKPWFEYNQKDGQYYRFQYGKKHIDDQNNKQLHCSNIIIQFVNATLYPDGKSLDMTLTGSGNGWFITNGKAEKITWKKDQKKGRTTYLDKSGKEIVLNQGKTWICMVQNEYSNDVKISK</sequence>
<keyword evidence="1" id="KW-0472">Membrane</keyword>
<feature type="domain" description="DUF3048" evidence="2">
    <location>
        <begin position="64"/>
        <end position="205"/>
    </location>
</feature>
<organism evidence="4 5">
    <name type="scientific">Eubacterium ventriosum</name>
    <dbReference type="NCBI Taxonomy" id="39496"/>
    <lineage>
        <taxon>Bacteria</taxon>
        <taxon>Bacillati</taxon>
        <taxon>Bacillota</taxon>
        <taxon>Clostridia</taxon>
        <taxon>Eubacteriales</taxon>
        <taxon>Eubacteriaceae</taxon>
        <taxon>Eubacterium</taxon>
    </lineage>
</organism>
<dbReference type="InterPro" id="IPR023158">
    <property type="entry name" value="YerB-like_sf"/>
</dbReference>
<dbReference type="EMBL" id="QSFD01000004">
    <property type="protein sequence ID" value="RHA19154.1"/>
    <property type="molecule type" value="Genomic_DNA"/>
</dbReference>